<comment type="caution">
    <text evidence="3">The sequence shown here is derived from an EMBL/GenBank/DDBJ whole genome shotgun (WGS) entry which is preliminary data.</text>
</comment>
<dbReference type="InterPro" id="IPR007560">
    <property type="entry name" value="Restrct_endonuc_IV_Mrr"/>
</dbReference>
<keyword evidence="3" id="KW-0378">Hydrolase</keyword>
<evidence type="ECO:0000313" key="3">
    <source>
        <dbReference type="EMBL" id="MBF1672681.1"/>
    </source>
</evidence>
<dbReference type="GO" id="GO:0003677">
    <property type="term" value="F:DNA binding"/>
    <property type="evidence" value="ECO:0007669"/>
    <property type="project" value="InterPro"/>
</dbReference>
<dbReference type="GO" id="GO:0009307">
    <property type="term" value="P:DNA restriction-modification system"/>
    <property type="evidence" value="ECO:0007669"/>
    <property type="project" value="InterPro"/>
</dbReference>
<proteinExistence type="predicted"/>
<keyword evidence="3" id="KW-0255">Endonuclease</keyword>
<organism evidence="3 4">
    <name type="scientific">Rothia mucilaginosa</name>
    <dbReference type="NCBI Taxonomy" id="43675"/>
    <lineage>
        <taxon>Bacteria</taxon>
        <taxon>Bacillati</taxon>
        <taxon>Actinomycetota</taxon>
        <taxon>Actinomycetes</taxon>
        <taxon>Micrococcales</taxon>
        <taxon>Micrococcaceae</taxon>
        <taxon>Rothia</taxon>
    </lineage>
</organism>
<feature type="domain" description="Restriction endonuclease type IV Mrr" evidence="2">
    <location>
        <begin position="657"/>
        <end position="778"/>
    </location>
</feature>
<dbReference type="Pfam" id="PF04471">
    <property type="entry name" value="Mrr_cat"/>
    <property type="match status" value="1"/>
</dbReference>
<sequence length="803" mass="88303">MAFVNKTMLHIDHSELHSLQQETSWEALPEEARTLSVAAAFSLLRHFERAQDRGEKVFFPDMYTPVGVDLGFNMTQRFIAVGDNVLFREALNKLIAALVNADYLEVSLSQLHPGNLHYTLSEAGRELLGTPKEQQAQALLPVLPLLSGVYLYYLKQFYPVLLSHITVRELLPIVLSVTPAYPAAAPVKIRELVLRECGFVQGWYGLSYLEQRIIEPVIAQALSLLTREGYLRTKTIHEHTDSPLTLYSLSPFAKELVTRHEETGVPASELSSVLASVKDEGTSITAEDISATDALLTHMGVLLLNTLNDHGADVELSLPSLEQVFDRDERIQQASSNPYFAQIDAQDYLYDVLIAHHYLSERETVYSLGPAFALALAQMVEPSVQKLVASALLDPAAVDALPYPHQLLYPILKLVEENPRISYYDIYDELKLALDIPYLQGEIAPHRYKLTPRLRNRYSVAMHVLKGERYLNALREGTGRTSRKNPERYELSEAGKELLKRFPEGAPEAVTARMAPLPPQSLKHKLPQDIAAELQAREEALQAAKEARAAERQARLAAREGASREPLAPVPGASPALLARPAGSPVAASAQVPVEVPIAPVAAAPIATAPAQSVICAPVVSAADPSTALQVAATQVREALKRYRQVFRREALAPALAQVSEERFRRIGFDLFLMRGYTVEALEAQGVDGVAIPATGEKERAFYVRTLRPVAGGVLSASVQPQDITAFFLAIHARGGQLGTFITNAPFSDEAYDEFIRCSTKYPNILVDLVSGDELQDRLIAHRLGVVEGANGLLELNGEYFAG</sequence>
<dbReference type="AlphaFoldDB" id="A0A930Q0E1"/>
<dbReference type="GO" id="GO:0004519">
    <property type="term" value="F:endonuclease activity"/>
    <property type="evidence" value="ECO:0007669"/>
    <property type="project" value="UniProtKB-KW"/>
</dbReference>
<protein>
    <submittedName>
        <fullName evidence="3">Restriction endonuclease</fullName>
    </submittedName>
</protein>
<dbReference type="EMBL" id="JABZXS010000002">
    <property type="protein sequence ID" value="MBF1672681.1"/>
    <property type="molecule type" value="Genomic_DNA"/>
</dbReference>
<feature type="coiled-coil region" evidence="1">
    <location>
        <begin position="533"/>
        <end position="560"/>
    </location>
</feature>
<dbReference type="Proteomes" id="UP000785653">
    <property type="component" value="Unassembled WGS sequence"/>
</dbReference>
<keyword evidence="1" id="KW-0175">Coiled coil</keyword>
<evidence type="ECO:0000259" key="2">
    <source>
        <dbReference type="Pfam" id="PF04471"/>
    </source>
</evidence>
<reference evidence="3" key="1">
    <citation type="submission" date="2020-04" db="EMBL/GenBank/DDBJ databases">
        <title>Deep metagenomics examines the oral microbiome during advanced dental caries in children, revealing novel taxa and co-occurrences with host molecules.</title>
        <authorList>
            <person name="Baker J.L."/>
            <person name="Morton J.T."/>
            <person name="Dinis M."/>
            <person name="Alvarez R."/>
            <person name="Tran N.C."/>
            <person name="Knight R."/>
            <person name="Edlund A."/>
        </authorList>
    </citation>
    <scope>NUCLEOTIDE SEQUENCE</scope>
    <source>
        <strain evidence="3">JCVI_47_bin.3</strain>
    </source>
</reference>
<evidence type="ECO:0000313" key="4">
    <source>
        <dbReference type="Proteomes" id="UP000785653"/>
    </source>
</evidence>
<accession>A0A930Q0E1</accession>
<evidence type="ECO:0000256" key="1">
    <source>
        <dbReference type="SAM" id="Coils"/>
    </source>
</evidence>
<name>A0A930Q0E1_9MICC</name>
<gene>
    <name evidence="3" type="ORF">HXO65_00475</name>
</gene>
<keyword evidence="3" id="KW-0540">Nuclease</keyword>